<evidence type="ECO:0000313" key="3">
    <source>
        <dbReference type="Proteomes" id="UP000249091"/>
    </source>
</evidence>
<dbReference type="Gene3D" id="3.40.50.150">
    <property type="entry name" value="Vaccinia Virus protein VP39"/>
    <property type="match status" value="1"/>
</dbReference>
<proteinExistence type="predicted"/>
<feature type="domain" description="C-methyltransferase" evidence="1">
    <location>
        <begin position="185"/>
        <end position="308"/>
    </location>
</feature>
<evidence type="ECO:0000259" key="1">
    <source>
        <dbReference type="Pfam" id="PF08484"/>
    </source>
</evidence>
<dbReference type="Pfam" id="PF13489">
    <property type="entry name" value="Methyltransf_23"/>
    <property type="match status" value="1"/>
</dbReference>
<dbReference type="EMBL" id="LS483468">
    <property type="protein sequence ID" value="SQI30453.1"/>
    <property type="molecule type" value="Genomic_DNA"/>
</dbReference>
<gene>
    <name evidence="2" type="ORF">NCTC10994_01608</name>
</gene>
<name>A0A2X4TUD6_9NOCA</name>
<evidence type="ECO:0000313" key="2">
    <source>
        <dbReference type="EMBL" id="SQI30453.1"/>
    </source>
</evidence>
<dbReference type="Proteomes" id="UP000249091">
    <property type="component" value="Chromosome 1"/>
</dbReference>
<reference evidence="2 3" key="1">
    <citation type="submission" date="2018-06" db="EMBL/GenBank/DDBJ databases">
        <authorList>
            <consortium name="Pathogen Informatics"/>
            <person name="Doyle S."/>
        </authorList>
    </citation>
    <scope>NUCLEOTIDE SEQUENCE [LARGE SCALE GENOMIC DNA]</scope>
    <source>
        <strain evidence="2 3">NCTC10994</strain>
    </source>
</reference>
<organism evidence="2 3">
    <name type="scientific">Rhodococcus coprophilus</name>
    <dbReference type="NCBI Taxonomy" id="38310"/>
    <lineage>
        <taxon>Bacteria</taxon>
        <taxon>Bacillati</taxon>
        <taxon>Actinomycetota</taxon>
        <taxon>Actinomycetes</taxon>
        <taxon>Mycobacteriales</taxon>
        <taxon>Nocardiaceae</taxon>
        <taxon>Rhodococcus</taxon>
    </lineage>
</organism>
<dbReference type="STRING" id="1219011.GCA_001895045_01789"/>
<dbReference type="SUPFAM" id="SSF53335">
    <property type="entry name" value="S-adenosyl-L-methionine-dependent methyltransferases"/>
    <property type="match status" value="1"/>
</dbReference>
<dbReference type="AlphaFoldDB" id="A0A2X4TUD6"/>
<dbReference type="Pfam" id="PF08484">
    <property type="entry name" value="Methyltransf_14"/>
    <property type="match status" value="1"/>
</dbReference>
<dbReference type="Gene3D" id="3.40.50.720">
    <property type="entry name" value="NAD(P)-binding Rossmann-like Domain"/>
    <property type="match status" value="1"/>
</dbReference>
<keyword evidence="2" id="KW-0808">Transferase</keyword>
<dbReference type="GO" id="GO:0016740">
    <property type="term" value="F:transferase activity"/>
    <property type="evidence" value="ECO:0007669"/>
    <property type="project" value="UniProtKB-KW"/>
</dbReference>
<protein>
    <submittedName>
        <fullName evidence="2">Transferase</fullName>
    </submittedName>
</protein>
<dbReference type="KEGG" id="rcr:NCTC10994_01608"/>
<sequence>MRNRLSMMLCRECGLAQLGGDAGAHVHLDRTRMTYQDIGQTIGIARGAGLLDGGTLSEFAVRTGDRWLHRLQHCGFRAAGRGERASVVVDSFVLEQEPDQHRALRARAAALAPDGVLLLEVHALSEIVAQRRWDAVRYGRFAYYSITTLRRALEDVGLLLWNAWPVGSTSDAVLVAALRDSALFPEPFVRRRLASERAEGITDVRTVRILQTVADRQAAALDTWLQLMAHRNRTVIAYGATPSSVTLFARARVSSSLIAAVADPSPDRFGRRMPGTDVPIVSPEAMVATAPDHILVMAPHDPAELHRRYPGLHGRWVMPPRSTDDFYRGD</sequence>
<accession>A0A2X4TUD6</accession>
<keyword evidence="3" id="KW-1185">Reference proteome</keyword>
<dbReference type="InterPro" id="IPR013691">
    <property type="entry name" value="MeTrfase_14"/>
</dbReference>
<dbReference type="InterPro" id="IPR029063">
    <property type="entry name" value="SAM-dependent_MTases_sf"/>
</dbReference>